<evidence type="ECO:0000313" key="1">
    <source>
        <dbReference type="EMBL" id="CCX09649.1"/>
    </source>
</evidence>
<dbReference type="OrthoDB" id="245563at2759"/>
<evidence type="ECO:0000313" key="2">
    <source>
        <dbReference type="Proteomes" id="UP000018144"/>
    </source>
</evidence>
<sequence length="132" mass="15191">MRSYFSHEWSLSWEMGSYHREVFSVNQWILSVEGRERFSGLPSSYSMKDVQIKGADQKDSIYVGHGGATESPIVFSKSGNGYVGWIGDVNTEDETIQVVKVMCGFDDLGESYWREGYVVDVFCRWRQDLYLC</sequence>
<dbReference type="EMBL" id="HF935478">
    <property type="protein sequence ID" value="CCX09649.1"/>
    <property type="molecule type" value="Genomic_DNA"/>
</dbReference>
<organism evidence="1 2">
    <name type="scientific">Pyronema omphalodes (strain CBS 100304)</name>
    <name type="common">Pyronema confluens</name>
    <dbReference type="NCBI Taxonomy" id="1076935"/>
    <lineage>
        <taxon>Eukaryota</taxon>
        <taxon>Fungi</taxon>
        <taxon>Dikarya</taxon>
        <taxon>Ascomycota</taxon>
        <taxon>Pezizomycotina</taxon>
        <taxon>Pezizomycetes</taxon>
        <taxon>Pezizales</taxon>
        <taxon>Pyronemataceae</taxon>
        <taxon>Pyronema</taxon>
    </lineage>
</organism>
<name>U4LED5_PYROM</name>
<dbReference type="Proteomes" id="UP000018144">
    <property type="component" value="Unassembled WGS sequence"/>
</dbReference>
<proteinExistence type="predicted"/>
<keyword evidence="2" id="KW-1185">Reference proteome</keyword>
<dbReference type="STRING" id="1076935.U4LED5"/>
<accession>U4LED5</accession>
<protein>
    <submittedName>
        <fullName evidence="1">Similar to similar to U1biquitin-specific peptidase [Botryotinia fuckeliana] acc. no. CCD48712</fullName>
    </submittedName>
</protein>
<reference evidence="1 2" key="1">
    <citation type="journal article" date="2013" name="PLoS Genet.">
        <title>The genome and development-dependent transcriptomes of Pyronema confluens: a window into fungal evolution.</title>
        <authorList>
            <person name="Traeger S."/>
            <person name="Altegoer F."/>
            <person name="Freitag M."/>
            <person name="Gabaldon T."/>
            <person name="Kempken F."/>
            <person name="Kumar A."/>
            <person name="Marcet-Houben M."/>
            <person name="Poggeler S."/>
            <person name="Stajich J.E."/>
            <person name="Nowrousian M."/>
        </authorList>
    </citation>
    <scope>NUCLEOTIDE SEQUENCE [LARGE SCALE GENOMIC DNA]</scope>
    <source>
        <strain evidence="2">CBS 100304</strain>
        <tissue evidence="1">Vegetative mycelium</tissue>
    </source>
</reference>
<dbReference type="eggNOG" id="ENOG502SF7G">
    <property type="taxonomic scope" value="Eukaryota"/>
</dbReference>
<dbReference type="AlphaFoldDB" id="U4LED5"/>
<gene>
    <name evidence="1" type="ORF">PCON_09242</name>
</gene>